<dbReference type="Gene3D" id="3.80.10.10">
    <property type="entry name" value="Ribonuclease Inhibitor"/>
    <property type="match status" value="2"/>
</dbReference>
<evidence type="ECO:0000313" key="13">
    <source>
        <dbReference type="Proteomes" id="UP001159427"/>
    </source>
</evidence>
<dbReference type="SMART" id="SM00032">
    <property type="entry name" value="CCP"/>
    <property type="match status" value="1"/>
</dbReference>
<evidence type="ECO:0000313" key="12">
    <source>
        <dbReference type="EMBL" id="CAH3021618.1"/>
    </source>
</evidence>
<dbReference type="CDD" id="cd00033">
    <property type="entry name" value="CCP"/>
    <property type="match status" value="1"/>
</dbReference>
<dbReference type="InterPro" id="IPR018114">
    <property type="entry name" value="TRYPSIN_HIS"/>
</dbReference>
<dbReference type="SMART" id="SM00020">
    <property type="entry name" value="Tryp_SPc"/>
    <property type="match status" value="1"/>
</dbReference>
<dbReference type="Pfam" id="PF00090">
    <property type="entry name" value="TSP_1"/>
    <property type="match status" value="13"/>
</dbReference>
<feature type="coiled-coil region" evidence="8">
    <location>
        <begin position="1470"/>
        <end position="1518"/>
    </location>
</feature>
<evidence type="ECO:0000256" key="1">
    <source>
        <dbReference type="ARBA" id="ARBA00004613"/>
    </source>
</evidence>
<dbReference type="SUPFAM" id="SSF52058">
    <property type="entry name" value="L domain-like"/>
    <property type="match status" value="1"/>
</dbReference>
<dbReference type="SUPFAM" id="SSF140361">
    <property type="entry name" value="MIT domain-like"/>
    <property type="match status" value="1"/>
</dbReference>
<keyword evidence="5" id="KW-0677">Repeat</keyword>
<dbReference type="PROSITE" id="PS50092">
    <property type="entry name" value="TSP1"/>
    <property type="match status" value="13"/>
</dbReference>
<dbReference type="PRINTS" id="PR00722">
    <property type="entry name" value="CHYMOTRYPSIN"/>
</dbReference>
<feature type="domain" description="Peptidase S1" evidence="10">
    <location>
        <begin position="1087"/>
        <end position="1360"/>
    </location>
</feature>
<evidence type="ECO:0000256" key="3">
    <source>
        <dbReference type="ARBA" id="ARBA00022614"/>
    </source>
</evidence>
<dbReference type="Pfam" id="PF13855">
    <property type="entry name" value="LRR_8"/>
    <property type="match status" value="2"/>
</dbReference>
<dbReference type="EMBL" id="CALNXI010000189">
    <property type="protein sequence ID" value="CAH3021618.1"/>
    <property type="molecule type" value="Genomic_DNA"/>
</dbReference>
<keyword evidence="13" id="KW-1185">Reference proteome</keyword>
<dbReference type="PROSITE" id="PS50240">
    <property type="entry name" value="TRYPSIN_DOM"/>
    <property type="match status" value="1"/>
</dbReference>
<evidence type="ECO:0000256" key="7">
    <source>
        <dbReference type="PROSITE-ProRule" id="PRU00302"/>
    </source>
</evidence>
<dbReference type="PROSITE" id="PS51450">
    <property type="entry name" value="LRR"/>
    <property type="match status" value="3"/>
</dbReference>
<proteinExistence type="predicted"/>
<dbReference type="SMART" id="SM00082">
    <property type="entry name" value="LRRCT"/>
    <property type="match status" value="1"/>
</dbReference>
<dbReference type="InterPro" id="IPR036383">
    <property type="entry name" value="TSP1_rpt_sf"/>
</dbReference>
<dbReference type="InterPro" id="IPR003591">
    <property type="entry name" value="Leu-rich_rpt_typical-subtyp"/>
</dbReference>
<dbReference type="SMART" id="SM00369">
    <property type="entry name" value="LRR_TYP"/>
    <property type="match status" value="7"/>
</dbReference>
<dbReference type="InterPro" id="IPR009003">
    <property type="entry name" value="Peptidase_S1_PA"/>
</dbReference>
<keyword evidence="4" id="KW-0732">Signal</keyword>
<dbReference type="SMART" id="SM00209">
    <property type="entry name" value="TSP1"/>
    <property type="match status" value="13"/>
</dbReference>
<dbReference type="InterPro" id="IPR032675">
    <property type="entry name" value="LRR_dom_sf"/>
</dbReference>
<dbReference type="SMART" id="SM00364">
    <property type="entry name" value="LRR_BAC"/>
    <property type="match status" value="5"/>
</dbReference>
<comment type="caution">
    <text evidence="7">Lacks conserved residue(s) required for the propagation of feature annotation.</text>
</comment>
<dbReference type="InterPro" id="IPR052065">
    <property type="entry name" value="Compl_asym_regulator"/>
</dbReference>
<dbReference type="InterPro" id="IPR000436">
    <property type="entry name" value="Sushi_SCR_CCP_dom"/>
</dbReference>
<dbReference type="InterPro" id="IPR001254">
    <property type="entry name" value="Trypsin_dom"/>
</dbReference>
<dbReference type="Gene3D" id="2.40.10.10">
    <property type="entry name" value="Trypsin-like serine proteases"/>
    <property type="match status" value="2"/>
</dbReference>
<sequence>MITNIPEDSLRNLTELKTLNLRSNMLRDLPGSIFRDLAKLKSFNAGHNELSSLPRQLFHGLNNLQEVYLDNNALENIPEDLFQNLPSLKRLHLHFNKLKTFPGNAFVGTLSLQGLSLANNFLAAIQDETFRNQRSLSRLNIAWNRISSIGVTLFNGLDSLTSLRLENNNITSLPQGVFRGLKPGIFVFLNGNPFYCDCKLQWLKHWLRTKTKYTQSSSRSRPTCSQPNRLQNKPLLYVRDDQFVCVDRQWIEWSPWNTCSVTCGTGTQVSIRRCKDHQSGRKGEKCNGESIRTKSCHSFDCGASWTSWSEWSECSKTCSSGNKVRKRSCQNSLTLENSDNCEGLFLETRSCSRRPCRVDGKWGTWSRWSSCSVTCSWGTRLRTRRCDNPRPQYGGKPCPTSERSIERETCYIGLCPVHGRWSAWSSWSQCTTTCSTNGRATSTRKRNRVCNNPVPQYGGTFCNGNATQQENCNSQACSVHGGWTDWSDWSVCSVTCSQGIQVRFRTCSNSSPQHGGQNCSGNSSDLRNCDSGPCPVHGNWAAWSQWSDCSKTCSHGTKSRKRTCSNPYPQFKGRQCSGQSTEIQLCHASPCPIHGKWSAWSEWSDCSSSCSRGKISRTRTCTNPSPSNGGETCIGNNTETTWCRIIPCPTHGGWSDWTNWTTCTKSCGKGITSRYRKCENPHPQHGGGNCIGDKQQSKHCSQQFCPVVGQWTEWSNWTDCSKTCDVGQQTRTRSCKSPNDRSVQSARDSDCTGNETEMRVCSQRPCSDPTRWNMWSSWSRCSVSCGLGKQHRVRNCSTRGDVCVGPFMQLKSCYHNDCPVNGGWSNWSNWTKCSSSCGLGIQVKFRFCISPKPQFGGKSCYGENVQFNSCKIAKCREESHRRDSFWSSWTGWSQCSTTCSKGYQTRSRYCRRHQSPLHLGNCSGATGPVQIETNICQMQPCSTWSSWSIWEACSQSCGGGRQKRIRRCKSFTAQMTCQGENSQAVSCNTHPCPPTVPPITYPPKITLGLPNRCPDPEKPLNGYFKIIDQDGSYFVTYYCKKYYFLHGPKLRHCESDGSWSDYVPYCLPKCGESKLTHTNVQLQRLRIFGGGTSTPGLWPWQVALIVNGFFHCGGSLIAEDLVVTAAHCIFQRKTRKFHSSITVRLGVHDISSEPQDPNIQSIDSKEIIPHPSFNWRTFDSDLALVKLKWKANITDYVRPVCLPNKLQRRKVRPGALGVMLGWGLTEEDNPTTELQQVYMPVVEHSLCQKAYEKERWPVTSNMICAGYAGNSKDSCKRDSGGGFLFKDSKGNKKKWFLGGIISWGNPRCGTPGKYSVFTQINETWAHQQDRKAEALVNNKKFADAIVCHQKASEFLQEAMKMTHVKQALVSLQLQLNNHCRQQRILKEKWKNCAIEQEKEKQKQEQARLLQEQQNRKKTEKELPLTATVKNSLDLVDGKKGTECSESSSLVISAENFSVSSTSSASDCAASKDEKLTIQDLKGQVNDLQMQVLSLSQNLEDCNRENSRLKKALENVREFVRCKFGYELEGDLFDMKSPRISESQDFTSSDIHVKMVKSGSQASLHEDIKVENAQDEMGNDSDIDEDIPLPPLESPQFIL</sequence>
<gene>
    <name evidence="12" type="ORF">PEVE_00012118</name>
</gene>
<evidence type="ECO:0000256" key="4">
    <source>
        <dbReference type="ARBA" id="ARBA00022729"/>
    </source>
</evidence>
<feature type="coiled-coil region" evidence="8">
    <location>
        <begin position="1392"/>
        <end position="1422"/>
    </location>
</feature>
<keyword evidence="8" id="KW-0175">Coiled coil</keyword>
<comment type="caution">
    <text evidence="12">The sequence shown here is derived from an EMBL/GenBank/DDBJ whole genome shotgun (WGS) entry which is preliminary data.</text>
</comment>
<dbReference type="InterPro" id="IPR000884">
    <property type="entry name" value="TSP1_rpt"/>
</dbReference>
<feature type="region of interest" description="Disordered" evidence="9">
    <location>
        <begin position="1571"/>
        <end position="1598"/>
    </location>
</feature>
<comment type="subcellular location">
    <subcellularLocation>
        <location evidence="1">Secreted</location>
    </subcellularLocation>
</comment>
<accession>A0ABN8M1K6</accession>
<dbReference type="PANTHER" id="PTHR22906">
    <property type="entry name" value="PROPERDIN"/>
    <property type="match status" value="1"/>
</dbReference>
<dbReference type="Gene3D" id="1.20.58.80">
    <property type="entry name" value="Phosphotransferase system, lactose/cellobiose-type IIA subunit"/>
    <property type="match status" value="1"/>
</dbReference>
<keyword evidence="2" id="KW-0964">Secreted</keyword>
<evidence type="ECO:0000256" key="9">
    <source>
        <dbReference type="SAM" id="MobiDB-lite"/>
    </source>
</evidence>
<dbReference type="Gene3D" id="2.20.100.10">
    <property type="entry name" value="Thrombospondin type-1 (TSP1) repeat"/>
    <property type="match status" value="13"/>
</dbReference>
<evidence type="ECO:0000259" key="10">
    <source>
        <dbReference type="PROSITE" id="PS50240"/>
    </source>
</evidence>
<dbReference type="InterPro" id="IPR001611">
    <property type="entry name" value="Leu-rich_rpt"/>
</dbReference>
<keyword evidence="6 7" id="KW-1015">Disulfide bond</keyword>
<dbReference type="InterPro" id="IPR043504">
    <property type="entry name" value="Peptidase_S1_PA_chymotrypsin"/>
</dbReference>
<evidence type="ECO:0000256" key="2">
    <source>
        <dbReference type="ARBA" id="ARBA00022525"/>
    </source>
</evidence>
<keyword evidence="7" id="KW-0768">Sushi</keyword>
<dbReference type="SUPFAM" id="SSF82895">
    <property type="entry name" value="TSP-1 type 1 repeat"/>
    <property type="match status" value="13"/>
</dbReference>
<dbReference type="InterPro" id="IPR000483">
    <property type="entry name" value="Cys-rich_flank_reg_C"/>
</dbReference>
<dbReference type="PROSITE" id="PS00134">
    <property type="entry name" value="TRYPSIN_HIS"/>
    <property type="match status" value="1"/>
</dbReference>
<dbReference type="SUPFAM" id="SSF50494">
    <property type="entry name" value="Trypsin-like serine proteases"/>
    <property type="match status" value="1"/>
</dbReference>
<feature type="compositionally biased region" description="Acidic residues" evidence="9">
    <location>
        <begin position="1572"/>
        <end position="1586"/>
    </location>
</feature>
<feature type="domain" description="Sushi" evidence="11">
    <location>
        <begin position="1011"/>
        <end position="1068"/>
    </location>
</feature>
<evidence type="ECO:0000256" key="5">
    <source>
        <dbReference type="ARBA" id="ARBA00022737"/>
    </source>
</evidence>
<evidence type="ECO:0000256" key="6">
    <source>
        <dbReference type="ARBA" id="ARBA00023157"/>
    </source>
</evidence>
<name>A0ABN8M1K6_9CNID</name>
<dbReference type="PANTHER" id="PTHR22906:SF43">
    <property type="entry name" value="PROPERDIN"/>
    <property type="match status" value="1"/>
</dbReference>
<dbReference type="Proteomes" id="UP001159427">
    <property type="component" value="Unassembled WGS sequence"/>
</dbReference>
<keyword evidence="3" id="KW-0433">Leucine-rich repeat</keyword>
<organism evidence="12 13">
    <name type="scientific">Porites evermanni</name>
    <dbReference type="NCBI Taxonomy" id="104178"/>
    <lineage>
        <taxon>Eukaryota</taxon>
        <taxon>Metazoa</taxon>
        <taxon>Cnidaria</taxon>
        <taxon>Anthozoa</taxon>
        <taxon>Hexacorallia</taxon>
        <taxon>Scleractinia</taxon>
        <taxon>Fungiina</taxon>
        <taxon>Poritidae</taxon>
        <taxon>Porites</taxon>
    </lineage>
</organism>
<dbReference type="PROSITE" id="PS50923">
    <property type="entry name" value="SUSHI"/>
    <property type="match status" value="1"/>
</dbReference>
<dbReference type="InterPro" id="IPR001314">
    <property type="entry name" value="Peptidase_S1A"/>
</dbReference>
<feature type="disulfide bond" evidence="7">
    <location>
        <begin position="1039"/>
        <end position="1066"/>
    </location>
</feature>
<dbReference type="PRINTS" id="PR01705">
    <property type="entry name" value="TSP1REPEAT"/>
</dbReference>
<reference evidence="12 13" key="1">
    <citation type="submission" date="2022-05" db="EMBL/GenBank/DDBJ databases">
        <authorList>
            <consortium name="Genoscope - CEA"/>
            <person name="William W."/>
        </authorList>
    </citation>
    <scope>NUCLEOTIDE SEQUENCE [LARGE SCALE GENOMIC DNA]</scope>
</reference>
<dbReference type="Pfam" id="PF17169">
    <property type="entry name" value="NRBF2_MIT"/>
    <property type="match status" value="1"/>
</dbReference>
<dbReference type="InterPro" id="IPR033393">
    <property type="entry name" value="NRBF2_MIT"/>
</dbReference>
<protein>
    <submittedName>
        <fullName evidence="12">Uncharacterized protein</fullName>
    </submittedName>
</protein>
<dbReference type="Pfam" id="PF00089">
    <property type="entry name" value="Trypsin"/>
    <property type="match status" value="1"/>
</dbReference>
<evidence type="ECO:0000256" key="8">
    <source>
        <dbReference type="SAM" id="Coils"/>
    </source>
</evidence>
<evidence type="ECO:0000259" key="11">
    <source>
        <dbReference type="PROSITE" id="PS50923"/>
    </source>
</evidence>
<dbReference type="CDD" id="cd00190">
    <property type="entry name" value="Tryp_SPc"/>
    <property type="match status" value="1"/>
</dbReference>
<feature type="region of interest" description="Disordered" evidence="9">
    <location>
        <begin position="730"/>
        <end position="753"/>
    </location>
</feature>